<dbReference type="CDD" id="cd05233">
    <property type="entry name" value="SDR_c"/>
    <property type="match status" value="1"/>
</dbReference>
<keyword evidence="2" id="KW-0560">Oxidoreductase</keyword>
<evidence type="ECO:0000256" key="1">
    <source>
        <dbReference type="ARBA" id="ARBA00006484"/>
    </source>
</evidence>
<accession>A0AA41PY79</accession>
<dbReference type="GO" id="GO:0016616">
    <property type="term" value="F:oxidoreductase activity, acting on the CH-OH group of donors, NAD or NADP as acceptor"/>
    <property type="evidence" value="ECO:0007669"/>
    <property type="project" value="TreeGrafter"/>
</dbReference>
<dbReference type="AlphaFoldDB" id="A0AA41PY79"/>
<dbReference type="InterPro" id="IPR002347">
    <property type="entry name" value="SDR_fam"/>
</dbReference>
<dbReference type="PRINTS" id="PR00081">
    <property type="entry name" value="GDHRDH"/>
</dbReference>
<comment type="similarity">
    <text evidence="1">Belongs to the short-chain dehydrogenases/reductases (SDR) family.</text>
</comment>
<sequence length="313" mass="32465">MGTPATEPQSPGRRSAGAPVAFVTGASRGIGRCGALALARAGYDIVLTARTVHEGEGRTGPTTSGSGQAAVAVPGSLETTAREITALGRRALPLRMDLMDRASLDAACDAALDAWGRVDVLFNNAIYQGPGAMDRLLDLPLDAAQNMLTGNYLHQLVLIQRLVPHLLEHERSYVINMTSGSATLNPPGPAGSGGWGVAYAASKAAFARVAGVLHAEYRDRGLRAYNVDPGHIVTEAQKARGSAAHLSAHFRSAPAEVPGEVIGWLASAPEADAYCGEIVRAQKVCKDLGLVPGWPAPRPDAQPDASAAAEAVN</sequence>
<dbReference type="PANTHER" id="PTHR42760:SF115">
    <property type="entry name" value="3-OXOACYL-[ACYL-CARRIER-PROTEIN] REDUCTASE FABG"/>
    <property type="match status" value="1"/>
</dbReference>
<dbReference type="PANTHER" id="PTHR42760">
    <property type="entry name" value="SHORT-CHAIN DEHYDROGENASES/REDUCTASES FAMILY MEMBER"/>
    <property type="match status" value="1"/>
</dbReference>
<protein>
    <submittedName>
        <fullName evidence="3">SDR family oxidoreductase</fullName>
    </submittedName>
</protein>
<keyword evidence="4" id="KW-1185">Reference proteome</keyword>
<gene>
    <name evidence="3" type="ORF">LZ495_09150</name>
</gene>
<dbReference type="RefSeq" id="WP_235051535.1">
    <property type="nucleotide sequence ID" value="NZ_JAKFHA010000004.1"/>
</dbReference>
<comment type="caution">
    <text evidence="3">The sequence shown here is derived from an EMBL/GenBank/DDBJ whole genome shotgun (WGS) entry which is preliminary data.</text>
</comment>
<dbReference type="SUPFAM" id="SSF51735">
    <property type="entry name" value="NAD(P)-binding Rossmann-fold domains"/>
    <property type="match status" value="1"/>
</dbReference>
<dbReference type="Proteomes" id="UP001165378">
    <property type="component" value="Unassembled WGS sequence"/>
</dbReference>
<proteinExistence type="inferred from homology"/>
<evidence type="ECO:0000313" key="3">
    <source>
        <dbReference type="EMBL" id="MCF2527376.1"/>
    </source>
</evidence>
<evidence type="ECO:0000313" key="4">
    <source>
        <dbReference type="Proteomes" id="UP001165378"/>
    </source>
</evidence>
<evidence type="ECO:0000256" key="2">
    <source>
        <dbReference type="ARBA" id="ARBA00023002"/>
    </source>
</evidence>
<reference evidence="3" key="1">
    <citation type="submission" date="2022-01" db="EMBL/GenBank/DDBJ databases">
        <title>Genome-Based Taxonomic Classification of the Phylum Actinobacteria.</title>
        <authorList>
            <person name="Gao Y."/>
        </authorList>
    </citation>
    <scope>NUCLEOTIDE SEQUENCE</scope>
    <source>
        <strain evidence="3">KLBMP 8922</strain>
    </source>
</reference>
<dbReference type="Gene3D" id="3.40.50.720">
    <property type="entry name" value="NAD(P)-binding Rossmann-like Domain"/>
    <property type="match status" value="1"/>
</dbReference>
<dbReference type="Pfam" id="PF00106">
    <property type="entry name" value="adh_short"/>
    <property type="match status" value="1"/>
</dbReference>
<name>A0AA41PY79_9ACTN</name>
<dbReference type="EMBL" id="JAKFHA010000004">
    <property type="protein sequence ID" value="MCF2527376.1"/>
    <property type="molecule type" value="Genomic_DNA"/>
</dbReference>
<dbReference type="InterPro" id="IPR036291">
    <property type="entry name" value="NAD(P)-bd_dom_sf"/>
</dbReference>
<organism evidence="3 4">
    <name type="scientific">Yinghuangia soli</name>
    <dbReference type="NCBI Taxonomy" id="2908204"/>
    <lineage>
        <taxon>Bacteria</taxon>
        <taxon>Bacillati</taxon>
        <taxon>Actinomycetota</taxon>
        <taxon>Actinomycetes</taxon>
        <taxon>Kitasatosporales</taxon>
        <taxon>Streptomycetaceae</taxon>
        <taxon>Yinghuangia</taxon>
    </lineage>
</organism>